<name>A0A4R1GAE3_9BACT</name>
<dbReference type="RefSeq" id="WP_132527362.1">
    <property type="nucleotide sequence ID" value="NZ_SMFV01000005.1"/>
</dbReference>
<dbReference type="InterPro" id="IPR033756">
    <property type="entry name" value="YlxH/NBP35"/>
</dbReference>
<dbReference type="InterPro" id="IPR019591">
    <property type="entry name" value="Mrp/NBP35_ATP-bd"/>
</dbReference>
<dbReference type="GO" id="GO:0005524">
    <property type="term" value="F:ATP binding"/>
    <property type="evidence" value="ECO:0007669"/>
    <property type="project" value="UniProtKB-UniRule"/>
</dbReference>
<dbReference type="PANTHER" id="PTHR23264">
    <property type="entry name" value="NUCLEOTIDE-BINDING PROTEIN NBP35 YEAST -RELATED"/>
    <property type="match status" value="1"/>
</dbReference>
<evidence type="ECO:0000256" key="1">
    <source>
        <dbReference type="ARBA" id="ARBA00022723"/>
    </source>
</evidence>
<comment type="function">
    <text evidence="6">Binds and transfers iron-sulfur (Fe-S) clusters to target apoproteins. Can hydrolyze ATP.</text>
</comment>
<keyword evidence="3 6" id="KW-0067">ATP-binding</keyword>
<sequence>MGYDEKKCEGCPHKSACQTAQDPMDVKLTCNLSKIKHKIGVLSGKGGVGKTTVATNIATELAKRGFKVGLLDADLHGPNVAKMLGAEGQRLFADPESQTIKPFIPLGMPNLRVVSMAFLLENPDQPVVWRGPLKHQAIKQFLAEIDWGELDFLIVDLPPGTGDEALSVGQLIKPMDGFIIVTTPQEVSLLDTRKSISFAKMMNVPVIGIVENMSGLICPHCGKEIELFKKGGGEKAAEELGIPFLGRVPVEPTVVEAGDKGVPVVVSHPESRSAKAFSQIVDKVLEVTGEGSKGDG</sequence>
<comment type="similarity">
    <text evidence="6">Belongs to the Mrp/NBP35 ATP-binding proteins family.</text>
</comment>
<evidence type="ECO:0000256" key="3">
    <source>
        <dbReference type="ARBA" id="ARBA00022840"/>
    </source>
</evidence>
<evidence type="ECO:0000313" key="8">
    <source>
        <dbReference type="Proteomes" id="UP000295777"/>
    </source>
</evidence>
<protein>
    <recommendedName>
        <fullName evidence="6">Iron-sulfur cluster carrier protein</fullName>
    </recommendedName>
</protein>
<evidence type="ECO:0000313" key="7">
    <source>
        <dbReference type="EMBL" id="TCK03415.1"/>
    </source>
</evidence>
<reference evidence="7 8" key="1">
    <citation type="submission" date="2019-03" db="EMBL/GenBank/DDBJ databases">
        <title>Genomic Encyclopedia of Archaeal and Bacterial Type Strains, Phase II (KMG-II): from individual species to whole genera.</title>
        <authorList>
            <person name="Goeker M."/>
        </authorList>
    </citation>
    <scope>NUCLEOTIDE SEQUENCE [LARGE SCALE GENOMIC DNA]</scope>
    <source>
        <strain evidence="7 8">DSM 24425</strain>
    </source>
</reference>
<comment type="caution">
    <text evidence="7">The sequence shown here is derived from an EMBL/GenBank/DDBJ whole genome shotgun (WGS) entry which is preliminary data.</text>
</comment>
<dbReference type="GO" id="GO:0016887">
    <property type="term" value="F:ATP hydrolysis activity"/>
    <property type="evidence" value="ECO:0007669"/>
    <property type="project" value="UniProtKB-UniRule"/>
</dbReference>
<keyword evidence="5 6" id="KW-0411">Iron-sulfur</keyword>
<dbReference type="InterPro" id="IPR027417">
    <property type="entry name" value="P-loop_NTPase"/>
</dbReference>
<dbReference type="GO" id="GO:0051536">
    <property type="term" value="F:iron-sulfur cluster binding"/>
    <property type="evidence" value="ECO:0007669"/>
    <property type="project" value="UniProtKB-UniRule"/>
</dbReference>
<dbReference type="PROSITE" id="PS01215">
    <property type="entry name" value="MRP"/>
    <property type="match status" value="1"/>
</dbReference>
<dbReference type="GO" id="GO:0005829">
    <property type="term" value="C:cytosol"/>
    <property type="evidence" value="ECO:0007669"/>
    <property type="project" value="TreeGrafter"/>
</dbReference>
<dbReference type="FunFam" id="3.40.50.300:FF:001119">
    <property type="entry name" value="Iron-sulfur cluster carrier protein"/>
    <property type="match status" value="1"/>
</dbReference>
<dbReference type="Pfam" id="PF10609">
    <property type="entry name" value="ParA"/>
    <property type="match status" value="1"/>
</dbReference>
<dbReference type="EMBL" id="SMFV01000005">
    <property type="protein sequence ID" value="TCK03415.1"/>
    <property type="molecule type" value="Genomic_DNA"/>
</dbReference>
<comment type="subunit">
    <text evidence="6">Homodimer.</text>
</comment>
<keyword evidence="1 6" id="KW-0479">Metal-binding</keyword>
<accession>A0A4R1GAE3</accession>
<dbReference type="GO" id="GO:0016226">
    <property type="term" value="P:iron-sulfur cluster assembly"/>
    <property type="evidence" value="ECO:0007669"/>
    <property type="project" value="InterPro"/>
</dbReference>
<dbReference type="HAMAP" id="MF_02040">
    <property type="entry name" value="Mrp_NBP35"/>
    <property type="match status" value="1"/>
</dbReference>
<keyword evidence="8" id="KW-1185">Reference proteome</keyword>
<keyword evidence="4 6" id="KW-0408">Iron</keyword>
<organism evidence="7 8">
    <name type="scientific">Phorcysia thermohydrogeniphila</name>
    <dbReference type="NCBI Taxonomy" id="936138"/>
    <lineage>
        <taxon>Bacteria</taxon>
        <taxon>Pseudomonadati</taxon>
        <taxon>Aquificota</taxon>
        <taxon>Aquificia</taxon>
        <taxon>Desulfurobacteriales</taxon>
        <taxon>Desulfurobacteriaceae</taxon>
        <taxon>Phorcysia</taxon>
    </lineage>
</organism>
<feature type="binding site" evidence="6">
    <location>
        <begin position="44"/>
        <end position="51"/>
    </location>
    <ligand>
        <name>ATP</name>
        <dbReference type="ChEBI" id="CHEBI:30616"/>
    </ligand>
</feature>
<dbReference type="SUPFAM" id="SSF52540">
    <property type="entry name" value="P-loop containing nucleoside triphosphate hydrolases"/>
    <property type="match status" value="1"/>
</dbReference>
<evidence type="ECO:0000256" key="5">
    <source>
        <dbReference type="ARBA" id="ARBA00023014"/>
    </source>
</evidence>
<dbReference type="PANTHER" id="PTHR23264:SF19">
    <property type="entry name" value="CYTOSOLIC FE-S CLUSTER ASSEMBLY FACTOR NUBP2"/>
    <property type="match status" value="1"/>
</dbReference>
<evidence type="ECO:0000256" key="4">
    <source>
        <dbReference type="ARBA" id="ARBA00023004"/>
    </source>
</evidence>
<dbReference type="OrthoDB" id="9809679at2"/>
<evidence type="ECO:0000256" key="2">
    <source>
        <dbReference type="ARBA" id="ARBA00022741"/>
    </source>
</evidence>
<keyword evidence="2 6" id="KW-0547">Nucleotide-binding</keyword>
<dbReference type="Proteomes" id="UP000295777">
    <property type="component" value="Unassembled WGS sequence"/>
</dbReference>
<gene>
    <name evidence="7" type="ORF">CLV27_1493</name>
</gene>
<dbReference type="AlphaFoldDB" id="A0A4R1GAE3"/>
<keyword evidence="6" id="KW-0378">Hydrolase</keyword>
<dbReference type="GO" id="GO:0140663">
    <property type="term" value="F:ATP-dependent FeS chaperone activity"/>
    <property type="evidence" value="ECO:0007669"/>
    <property type="project" value="InterPro"/>
</dbReference>
<dbReference type="InterPro" id="IPR000808">
    <property type="entry name" value="Mrp-like_CS"/>
</dbReference>
<proteinExistence type="inferred from homology"/>
<dbReference type="CDD" id="cd02037">
    <property type="entry name" value="Mrp_NBP35"/>
    <property type="match status" value="1"/>
</dbReference>
<evidence type="ECO:0000256" key="6">
    <source>
        <dbReference type="HAMAP-Rule" id="MF_02040"/>
    </source>
</evidence>
<dbReference type="GO" id="GO:0046872">
    <property type="term" value="F:metal ion binding"/>
    <property type="evidence" value="ECO:0007669"/>
    <property type="project" value="UniProtKB-KW"/>
</dbReference>
<dbReference type="Gene3D" id="3.40.50.300">
    <property type="entry name" value="P-loop containing nucleotide triphosphate hydrolases"/>
    <property type="match status" value="1"/>
</dbReference>